<dbReference type="KEGG" id="acij:JS278_02159"/>
<organism evidence="1 2">
    <name type="scientific">Acidipropionibacterium virtanenii</name>
    <dbReference type="NCBI Taxonomy" id="2057246"/>
    <lineage>
        <taxon>Bacteria</taxon>
        <taxon>Bacillati</taxon>
        <taxon>Actinomycetota</taxon>
        <taxon>Actinomycetes</taxon>
        <taxon>Propionibacteriales</taxon>
        <taxon>Propionibacteriaceae</taxon>
        <taxon>Acidipropionibacterium</taxon>
    </lineage>
</organism>
<sequence length="54" mass="5760">MSLDFASDWDRPDSDDVRVQGAIEAGYVNAEDLSLFITSADLTQIVAHVTGGSC</sequence>
<dbReference type="Proteomes" id="UP000251995">
    <property type="component" value="Chromosome"/>
</dbReference>
<evidence type="ECO:0000313" key="1">
    <source>
        <dbReference type="EMBL" id="AXE39311.1"/>
    </source>
</evidence>
<protein>
    <submittedName>
        <fullName evidence="1">Uncharacterized protein</fullName>
    </submittedName>
</protein>
<dbReference type="RefSeq" id="WP_181833707.1">
    <property type="nucleotide sequence ID" value="NZ_CP025198.1"/>
</dbReference>
<proteinExistence type="predicted"/>
<accession>A0A344UVL3</accession>
<dbReference type="AlphaFoldDB" id="A0A344UVL3"/>
<evidence type="ECO:0000313" key="2">
    <source>
        <dbReference type="Proteomes" id="UP000251995"/>
    </source>
</evidence>
<gene>
    <name evidence="1" type="ORF">JS278_02159</name>
</gene>
<reference evidence="1 2" key="1">
    <citation type="submission" date="2017-12" db="EMBL/GenBank/DDBJ databases">
        <title>The whole genome sequence of the Acidipropionibacterium virtanenii sp. nov. type strain JS278.</title>
        <authorList>
            <person name="Laine P."/>
            <person name="Deptula P."/>
            <person name="Varmanen P."/>
            <person name="Auvinen P."/>
        </authorList>
    </citation>
    <scope>NUCLEOTIDE SEQUENCE [LARGE SCALE GENOMIC DNA]</scope>
    <source>
        <strain evidence="1 2">JS278</strain>
    </source>
</reference>
<name>A0A344UVL3_9ACTN</name>
<keyword evidence="2" id="KW-1185">Reference proteome</keyword>
<dbReference type="EMBL" id="CP025198">
    <property type="protein sequence ID" value="AXE39311.1"/>
    <property type="molecule type" value="Genomic_DNA"/>
</dbReference>